<dbReference type="RefSeq" id="WP_134759827.1">
    <property type="nucleotide sequence ID" value="NZ_SOZD01000001.1"/>
</dbReference>
<dbReference type="InterPro" id="IPR036909">
    <property type="entry name" value="Cyt_c-like_dom_sf"/>
</dbReference>
<evidence type="ECO:0000313" key="9">
    <source>
        <dbReference type="EMBL" id="TFF27327.1"/>
    </source>
</evidence>
<dbReference type="OrthoDB" id="9808603at2"/>
<dbReference type="GO" id="GO:0009055">
    <property type="term" value="F:electron transfer activity"/>
    <property type="evidence" value="ECO:0007669"/>
    <property type="project" value="InterPro"/>
</dbReference>
<dbReference type="InterPro" id="IPR009056">
    <property type="entry name" value="Cyt_c-like_dom"/>
</dbReference>
<dbReference type="PANTHER" id="PTHR33751">
    <property type="entry name" value="CBB3-TYPE CYTOCHROME C OXIDASE SUBUNIT FIXP"/>
    <property type="match status" value="1"/>
</dbReference>
<keyword evidence="2 6" id="KW-0349">Heme</keyword>
<keyword evidence="3 6" id="KW-0479">Metal-binding</keyword>
<evidence type="ECO:0000256" key="7">
    <source>
        <dbReference type="SAM" id="SignalP"/>
    </source>
</evidence>
<evidence type="ECO:0000256" key="4">
    <source>
        <dbReference type="ARBA" id="ARBA00022982"/>
    </source>
</evidence>
<gene>
    <name evidence="9" type="ORF">E3C22_02380</name>
</gene>
<dbReference type="InterPro" id="IPR050597">
    <property type="entry name" value="Cytochrome_c_Oxidase_Subunit"/>
</dbReference>
<feature type="signal peptide" evidence="7">
    <location>
        <begin position="1"/>
        <end position="24"/>
    </location>
</feature>
<evidence type="ECO:0000256" key="2">
    <source>
        <dbReference type="ARBA" id="ARBA00022617"/>
    </source>
</evidence>
<protein>
    <submittedName>
        <fullName evidence="9">Cytochrome c</fullName>
    </submittedName>
</protein>
<evidence type="ECO:0000259" key="8">
    <source>
        <dbReference type="PROSITE" id="PS51007"/>
    </source>
</evidence>
<feature type="domain" description="Cytochrome c" evidence="8">
    <location>
        <begin position="25"/>
        <end position="103"/>
    </location>
</feature>
<keyword evidence="7" id="KW-0732">Signal</keyword>
<name>A0A4Y8RU48_9HYPH</name>
<dbReference type="Pfam" id="PF00034">
    <property type="entry name" value="Cytochrom_C"/>
    <property type="match status" value="1"/>
</dbReference>
<accession>A0A4Y8RU48</accession>
<feature type="chain" id="PRO_5021273590" evidence="7">
    <location>
        <begin position="25"/>
        <end position="112"/>
    </location>
</feature>
<keyword evidence="5 6" id="KW-0408">Iron</keyword>
<evidence type="ECO:0000256" key="3">
    <source>
        <dbReference type="ARBA" id="ARBA00022723"/>
    </source>
</evidence>
<comment type="caution">
    <text evidence="9">The sequence shown here is derived from an EMBL/GenBank/DDBJ whole genome shotgun (WGS) entry which is preliminary data.</text>
</comment>
<organism evidence="9 10">
    <name type="scientific">Jiella endophytica</name>
    <dbReference type="NCBI Taxonomy" id="2558362"/>
    <lineage>
        <taxon>Bacteria</taxon>
        <taxon>Pseudomonadati</taxon>
        <taxon>Pseudomonadota</taxon>
        <taxon>Alphaproteobacteria</taxon>
        <taxon>Hyphomicrobiales</taxon>
        <taxon>Aurantimonadaceae</taxon>
        <taxon>Jiella</taxon>
    </lineage>
</organism>
<dbReference type="PANTHER" id="PTHR33751:SF9">
    <property type="entry name" value="CYTOCHROME C4"/>
    <property type="match status" value="1"/>
</dbReference>
<keyword evidence="10" id="KW-1185">Reference proteome</keyword>
<keyword evidence="1" id="KW-0813">Transport</keyword>
<dbReference type="EMBL" id="SOZD01000001">
    <property type="protein sequence ID" value="TFF27327.1"/>
    <property type="molecule type" value="Genomic_DNA"/>
</dbReference>
<dbReference type="PROSITE" id="PS51007">
    <property type="entry name" value="CYTC"/>
    <property type="match status" value="1"/>
</dbReference>
<reference evidence="9 10" key="1">
    <citation type="submission" date="2019-03" db="EMBL/GenBank/DDBJ databases">
        <title>Jiella endophytica sp. nov., a novel endophytic bacterium isolated from root of Ficus microcarpa Linn. f.</title>
        <authorList>
            <person name="Tuo L."/>
        </authorList>
    </citation>
    <scope>NUCLEOTIDE SEQUENCE [LARGE SCALE GENOMIC DNA]</scope>
    <source>
        <strain evidence="9 10">CBS5Q-3</strain>
    </source>
</reference>
<dbReference type="Proteomes" id="UP000298179">
    <property type="component" value="Unassembled WGS sequence"/>
</dbReference>
<evidence type="ECO:0000256" key="6">
    <source>
        <dbReference type="PROSITE-ProRule" id="PRU00433"/>
    </source>
</evidence>
<evidence type="ECO:0000256" key="1">
    <source>
        <dbReference type="ARBA" id="ARBA00022448"/>
    </source>
</evidence>
<keyword evidence="4" id="KW-0249">Electron transport</keyword>
<dbReference type="AlphaFoldDB" id="A0A4Y8RU48"/>
<sequence>MIVTVTRSIVALAILVAATAPSTAADLAVAKKKAGECTPCHGLNGIAVQPDAPNLAGDSAYYLTAQLKAFRAGERQHEQMSIIAKGLSDEDIDDLAAWYSAIELKATLPKMD</sequence>
<dbReference type="GO" id="GO:0020037">
    <property type="term" value="F:heme binding"/>
    <property type="evidence" value="ECO:0007669"/>
    <property type="project" value="InterPro"/>
</dbReference>
<dbReference type="Gene3D" id="1.10.760.10">
    <property type="entry name" value="Cytochrome c-like domain"/>
    <property type="match status" value="1"/>
</dbReference>
<dbReference type="GO" id="GO:0046872">
    <property type="term" value="F:metal ion binding"/>
    <property type="evidence" value="ECO:0007669"/>
    <property type="project" value="UniProtKB-KW"/>
</dbReference>
<dbReference type="SUPFAM" id="SSF46626">
    <property type="entry name" value="Cytochrome c"/>
    <property type="match status" value="1"/>
</dbReference>
<proteinExistence type="predicted"/>
<evidence type="ECO:0000313" key="10">
    <source>
        <dbReference type="Proteomes" id="UP000298179"/>
    </source>
</evidence>
<evidence type="ECO:0000256" key="5">
    <source>
        <dbReference type="ARBA" id="ARBA00023004"/>
    </source>
</evidence>